<dbReference type="AlphaFoldDB" id="A0A1Q2MHN0"/>
<feature type="chain" id="PRO_5013088954" description="Carbohydrate-binding domain-containing protein" evidence="1">
    <location>
        <begin position="22"/>
        <end position="420"/>
    </location>
</feature>
<accession>A0A1Q2MHN0</accession>
<proteinExistence type="predicted"/>
<name>A0A1Q2MHN0_9BACT</name>
<dbReference type="EMBL" id="CP019646">
    <property type="protein sequence ID" value="AQQ71762.1"/>
    <property type="molecule type" value="Genomic_DNA"/>
</dbReference>
<feature type="signal peptide" evidence="1">
    <location>
        <begin position="1"/>
        <end position="21"/>
    </location>
</feature>
<dbReference type="Proteomes" id="UP000188181">
    <property type="component" value="Chromosome"/>
</dbReference>
<keyword evidence="3" id="KW-1185">Reference proteome</keyword>
<evidence type="ECO:0000256" key="1">
    <source>
        <dbReference type="SAM" id="SignalP"/>
    </source>
</evidence>
<dbReference type="OrthoDB" id="248009at2"/>
<organism evidence="2 3">
    <name type="scientific">Limihaloglobus sulfuriphilus</name>
    <dbReference type="NCBI Taxonomy" id="1851148"/>
    <lineage>
        <taxon>Bacteria</taxon>
        <taxon>Pseudomonadati</taxon>
        <taxon>Planctomycetota</taxon>
        <taxon>Phycisphaerae</taxon>
        <taxon>Sedimentisphaerales</taxon>
        <taxon>Sedimentisphaeraceae</taxon>
        <taxon>Limihaloglobus</taxon>
    </lineage>
</organism>
<dbReference type="RefSeq" id="WP_146683905.1">
    <property type="nucleotide sequence ID" value="NZ_CP019646.1"/>
</dbReference>
<sequence precursor="true">MARKTHLLCLFLSMAMLVSFAGAEIKTQWSGSLESYGADDSWQGAAAARKGFANYFYDCNFSVVEVQLDGTVWMDYSPAFAADSAGISQGIGAGVISSAYDSDELAFTLAVTIDDAGYPSASLSGVAFKAQWAGSDITGLRFNFDLSTTAIQKVWGDDFDSYTEEAFLGTTDSWSTGWEGYVNAEHTAARRAAVGRFAGQVWMRDDYYGGFPDDWQYLVKPCIPDKVDSHHKDGVELTDYIVRFNAAKRNADSLTKCNYYALARYNSINDHILFEVGWGPYSENYYAIMHDTEGDGVFDPAAPENYESRYLAAIDIDQPVYMTLKVEGADVTGVAEHNGGKAVMRYQTTLTAGEPGFGGEWRWGYMDALFDDFEVYTVAADEPLVCGDDGTYYFEADLNQDCSVGIDDFAMMAENWLKTR</sequence>
<evidence type="ECO:0000313" key="3">
    <source>
        <dbReference type="Proteomes" id="UP000188181"/>
    </source>
</evidence>
<evidence type="ECO:0000313" key="2">
    <source>
        <dbReference type="EMBL" id="AQQ71762.1"/>
    </source>
</evidence>
<protein>
    <recommendedName>
        <fullName evidence="4">Carbohydrate-binding domain-containing protein</fullName>
    </recommendedName>
</protein>
<reference evidence="3" key="1">
    <citation type="submission" date="2017-02" db="EMBL/GenBank/DDBJ databases">
        <title>Comparative genomics and description of representatives of a novel lineage of planctomycetes thriving in anoxic sediments.</title>
        <authorList>
            <person name="Spring S."/>
            <person name="Bunk B."/>
            <person name="Sproer C."/>
        </authorList>
    </citation>
    <scope>NUCLEOTIDE SEQUENCE [LARGE SCALE GENOMIC DNA]</scope>
    <source>
        <strain evidence="3">SM-Chi-D1</strain>
    </source>
</reference>
<dbReference type="KEGG" id="pbas:SMSP2_02140"/>
<evidence type="ECO:0008006" key="4">
    <source>
        <dbReference type="Google" id="ProtNLM"/>
    </source>
</evidence>
<dbReference type="STRING" id="1851148.SMSP2_02140"/>
<keyword evidence="1" id="KW-0732">Signal</keyword>
<gene>
    <name evidence="2" type="ORF">SMSP2_02140</name>
</gene>